<feature type="region of interest" description="Disordered" evidence="4">
    <location>
        <begin position="242"/>
        <end position="327"/>
    </location>
</feature>
<keyword evidence="1" id="KW-0677">Repeat</keyword>
<dbReference type="OrthoDB" id="9808609at2"/>
<dbReference type="GeneID" id="41337264"/>
<dbReference type="EMBL" id="AE017340">
    <property type="protein sequence ID" value="AAV82907.1"/>
    <property type="molecule type" value="Genomic_DNA"/>
</dbReference>
<evidence type="ECO:0000256" key="3">
    <source>
        <dbReference type="ARBA" id="ARBA00022840"/>
    </source>
</evidence>
<feature type="domain" description="ABC transporter" evidence="5">
    <location>
        <begin position="4"/>
        <end position="236"/>
    </location>
</feature>
<dbReference type="eggNOG" id="COG0488">
    <property type="taxonomic scope" value="Bacteria"/>
</dbReference>
<reference evidence="6 7" key="1">
    <citation type="journal article" date="2004" name="Proc. Natl. Acad. Sci. U.S.A.">
        <title>Genome sequence of the deep-sea gamma-proteobacterium Idiomarina loihiensis reveals amino acid fermentation as a source of carbon and energy.</title>
        <authorList>
            <person name="Hou S."/>
            <person name="Saw J.H."/>
            <person name="Lee K.S."/>
            <person name="Freitas T.A."/>
            <person name="Belisle C."/>
            <person name="Kawarabayasi Y."/>
            <person name="Donachie S.P."/>
            <person name="Pikina A."/>
            <person name="Galperin M.Y."/>
            <person name="Koonin E.V."/>
            <person name="Makarova K.S."/>
            <person name="Omelchenko M.V."/>
            <person name="Sorokin A."/>
            <person name="Wolf Y.I."/>
            <person name="Li Q.X."/>
            <person name="Keum Y.S."/>
            <person name="Campbell S."/>
            <person name="Denery J."/>
            <person name="Aizawa S."/>
            <person name="Shibata S."/>
            <person name="Malahoff A."/>
            <person name="Alam M."/>
        </authorList>
    </citation>
    <scope>NUCLEOTIDE SEQUENCE [LARGE SCALE GENOMIC DNA]</scope>
    <source>
        <strain evidence="7">ATCC BAA-735 / DSM 15497 / L2-TR</strain>
    </source>
</reference>
<accession>Q5R181</accession>
<dbReference type="GO" id="GO:0016887">
    <property type="term" value="F:ATP hydrolysis activity"/>
    <property type="evidence" value="ECO:0007669"/>
    <property type="project" value="InterPro"/>
</dbReference>
<sequence length="526" mass="58952">MPVLQAINLHYQFENGETLFRNLSVSMTQKRVGLVGRNGVGKSVLASLLTKQLEPTGGSVQLNTSVAMYQQINQEHMLQQTVADFLDVKDTLYAIEQIEQGDCDPKWFEFVGDRWDLRAELSYLLQQLQLPDSINLECKQLSGGQLSRLQLWKLFNSGAGLLVLDEPSNHLDSNGKQWLIEQIKSFSGHILLISHDRLLLREVEQIWELSSLGLTQYGGNYDFYTEEKRKESDAVARQLSSVKQQQKHLDKQTQKNKERAEQRAAAGKKLRKEGSQAKILMDAMSNRASASASGRAKNEAHRQQQLQQKSRQLESRQEQLKAQKLKLSSEAKGNQTLVSLTNAELPYGSMKSINLTVKGNSKLHLVGPNGSGKSTLLQVLRGDLALKAGEVRINTAVFYLDQHFNVLQAHFSVLDNILNLCRGMNETKARTLLAGIGLRKDKVHQLVNRLSGGEKMKLAMLIASNQPQQPLLLLDEPDNHLDIDSKDMLSDALLNYDGALILVSHDESFVKRCGLTTLTIPHTRCR</sequence>
<feature type="compositionally biased region" description="Low complexity" evidence="4">
    <location>
        <begin position="283"/>
        <end position="295"/>
    </location>
</feature>
<evidence type="ECO:0000259" key="5">
    <source>
        <dbReference type="PROSITE" id="PS50893"/>
    </source>
</evidence>
<dbReference type="InterPro" id="IPR003439">
    <property type="entry name" value="ABC_transporter-like_ATP-bd"/>
</dbReference>
<proteinExistence type="predicted"/>
<name>Q5R181_IDILO</name>
<dbReference type="InterPro" id="IPR050611">
    <property type="entry name" value="ABCF"/>
</dbReference>
<keyword evidence="2" id="KW-0547">Nucleotide-binding</keyword>
<dbReference type="PANTHER" id="PTHR19211">
    <property type="entry name" value="ATP-BINDING TRANSPORT PROTEIN-RELATED"/>
    <property type="match status" value="1"/>
</dbReference>
<dbReference type="Pfam" id="PF00005">
    <property type="entry name" value="ABC_tran"/>
    <property type="match status" value="2"/>
</dbReference>
<dbReference type="InterPro" id="IPR027417">
    <property type="entry name" value="P-loop_NTPase"/>
</dbReference>
<evidence type="ECO:0000256" key="2">
    <source>
        <dbReference type="ARBA" id="ARBA00022741"/>
    </source>
</evidence>
<keyword evidence="3" id="KW-0067">ATP-binding</keyword>
<gene>
    <name evidence="6" type="primary">uup</name>
    <name evidence="6" type="ordered locus">IL2075</name>
</gene>
<dbReference type="SMART" id="SM00382">
    <property type="entry name" value="AAA"/>
    <property type="match status" value="2"/>
</dbReference>
<feature type="compositionally biased region" description="Basic and acidic residues" evidence="4">
    <location>
        <begin position="311"/>
        <end position="321"/>
    </location>
</feature>
<dbReference type="AlphaFoldDB" id="Q5R181"/>
<dbReference type="GO" id="GO:0005524">
    <property type="term" value="F:ATP binding"/>
    <property type="evidence" value="ECO:0007669"/>
    <property type="project" value="UniProtKB-KW"/>
</dbReference>
<dbReference type="InterPro" id="IPR017871">
    <property type="entry name" value="ABC_transporter-like_CS"/>
</dbReference>
<evidence type="ECO:0000256" key="4">
    <source>
        <dbReference type="SAM" id="MobiDB-lite"/>
    </source>
</evidence>
<dbReference type="STRING" id="283942.IL2075"/>
<evidence type="ECO:0000313" key="7">
    <source>
        <dbReference type="Proteomes" id="UP000001171"/>
    </source>
</evidence>
<dbReference type="InterPro" id="IPR003593">
    <property type="entry name" value="AAA+_ATPase"/>
</dbReference>
<evidence type="ECO:0000313" key="6">
    <source>
        <dbReference type="EMBL" id="AAV82907.1"/>
    </source>
</evidence>
<dbReference type="Gene3D" id="3.40.50.300">
    <property type="entry name" value="P-loop containing nucleotide triphosphate hydrolases"/>
    <property type="match status" value="2"/>
</dbReference>
<dbReference type="PROSITE" id="PS00211">
    <property type="entry name" value="ABC_TRANSPORTER_1"/>
    <property type="match status" value="1"/>
</dbReference>
<dbReference type="Proteomes" id="UP000001171">
    <property type="component" value="Chromosome"/>
</dbReference>
<dbReference type="HOGENOM" id="CLU_000604_36_0_6"/>
<organism evidence="6 7">
    <name type="scientific">Idiomarina loihiensis (strain ATCC BAA-735 / DSM 15497 / L2-TR)</name>
    <dbReference type="NCBI Taxonomy" id="283942"/>
    <lineage>
        <taxon>Bacteria</taxon>
        <taxon>Pseudomonadati</taxon>
        <taxon>Pseudomonadota</taxon>
        <taxon>Gammaproteobacteria</taxon>
        <taxon>Alteromonadales</taxon>
        <taxon>Idiomarinaceae</taxon>
        <taxon>Idiomarina</taxon>
    </lineage>
</organism>
<dbReference type="KEGG" id="ilo:IL2075"/>
<dbReference type="PROSITE" id="PS50893">
    <property type="entry name" value="ABC_TRANSPORTER_2"/>
    <property type="match status" value="1"/>
</dbReference>
<dbReference type="PANTHER" id="PTHR19211:SF6">
    <property type="entry name" value="BLL7188 PROTEIN"/>
    <property type="match status" value="1"/>
</dbReference>
<dbReference type="SUPFAM" id="SSF52540">
    <property type="entry name" value="P-loop containing nucleoside triphosphate hydrolases"/>
    <property type="match status" value="2"/>
</dbReference>
<protein>
    <submittedName>
        <fullName evidence="6">ATPase component of ABC transporters with duplicated ATPase domains</fullName>
    </submittedName>
</protein>
<feature type="compositionally biased region" description="Basic and acidic residues" evidence="4">
    <location>
        <begin position="247"/>
        <end position="262"/>
    </location>
</feature>
<evidence type="ECO:0000256" key="1">
    <source>
        <dbReference type="ARBA" id="ARBA00022737"/>
    </source>
</evidence>
<dbReference type="RefSeq" id="WP_011235303.1">
    <property type="nucleotide sequence ID" value="NC_006512.1"/>
</dbReference>
<keyword evidence="7" id="KW-1185">Reference proteome</keyword>